<organism evidence="2 3">
    <name type="scientific">Schistosoma japonicum</name>
    <name type="common">Blood fluke</name>
    <dbReference type="NCBI Taxonomy" id="6182"/>
    <lineage>
        <taxon>Eukaryota</taxon>
        <taxon>Metazoa</taxon>
        <taxon>Spiralia</taxon>
        <taxon>Lophotrochozoa</taxon>
        <taxon>Platyhelminthes</taxon>
        <taxon>Trematoda</taxon>
        <taxon>Digenea</taxon>
        <taxon>Strigeidida</taxon>
        <taxon>Schistosomatoidea</taxon>
        <taxon>Schistosomatidae</taxon>
        <taxon>Schistosoma</taxon>
    </lineage>
</organism>
<reference evidence="2 3" key="1">
    <citation type="submission" date="2019-03" db="EMBL/GenBank/DDBJ databases">
        <title>An improved genome assembly of the fluke Schistosoma japonicum.</title>
        <authorList>
            <person name="Hu W."/>
            <person name="Luo F."/>
            <person name="Yin M."/>
            <person name="Mo X."/>
            <person name="Sun C."/>
            <person name="Wu Q."/>
            <person name="Zhu B."/>
            <person name="Xiang M."/>
            <person name="Wang J."/>
            <person name="Wang Y."/>
            <person name="Zhang T."/>
            <person name="Xu B."/>
            <person name="Zheng H."/>
            <person name="Feng Z."/>
        </authorList>
    </citation>
    <scope>NUCLEOTIDE SEQUENCE [LARGE SCALE GENOMIC DNA]</scope>
    <source>
        <strain evidence="2">HuSjv2</strain>
        <tissue evidence="2">Worms</tissue>
    </source>
</reference>
<keyword evidence="3" id="KW-1185">Reference proteome</keyword>
<feature type="transmembrane region" description="Helical" evidence="1">
    <location>
        <begin position="149"/>
        <end position="173"/>
    </location>
</feature>
<protein>
    <submittedName>
        <fullName evidence="2">Uncharacterized protein</fullName>
    </submittedName>
</protein>
<gene>
    <name evidence="2" type="ORF">EWB00_005746</name>
</gene>
<sequence length="178" mass="20547">MKFLDIDLNLFMDLPTVLNFAPFSQCLLVHKSRWDHAIWIHKHGAIVIGNRIHRTVYPGSLKANYRMFAITPIPRCPVQTSYETCIDESLMHEKCIWLLDNKNCVYENNTLWSLSINGVPNIVNETQCSTLTNTKSTIDMHTCVITSNYHIVGFMVGTVFTVSFIVWFILWMCKKSDN</sequence>
<accession>A0A4Z2D0P1</accession>
<evidence type="ECO:0000256" key="1">
    <source>
        <dbReference type="SAM" id="Phobius"/>
    </source>
</evidence>
<keyword evidence="1" id="KW-0472">Membrane</keyword>
<dbReference type="Proteomes" id="UP000311919">
    <property type="component" value="Unassembled WGS sequence"/>
</dbReference>
<keyword evidence="1" id="KW-0812">Transmembrane</keyword>
<proteinExistence type="predicted"/>
<name>A0A4Z2D0P1_SCHJA</name>
<dbReference type="EMBL" id="SKCS01000376">
    <property type="protein sequence ID" value="TNN10071.1"/>
    <property type="molecule type" value="Genomic_DNA"/>
</dbReference>
<evidence type="ECO:0000313" key="3">
    <source>
        <dbReference type="Proteomes" id="UP000311919"/>
    </source>
</evidence>
<keyword evidence="1" id="KW-1133">Transmembrane helix</keyword>
<evidence type="ECO:0000313" key="2">
    <source>
        <dbReference type="EMBL" id="TNN10071.1"/>
    </source>
</evidence>
<dbReference type="AlphaFoldDB" id="A0A4Z2D0P1"/>
<comment type="caution">
    <text evidence="2">The sequence shown here is derived from an EMBL/GenBank/DDBJ whole genome shotgun (WGS) entry which is preliminary data.</text>
</comment>